<gene>
    <name evidence="2" type="ordered locus">Cfla_0015</name>
</gene>
<dbReference type="InterPro" id="IPR051908">
    <property type="entry name" value="Ribosomal_N-acetyltransferase"/>
</dbReference>
<dbReference type="AlphaFoldDB" id="D5UFH6"/>
<evidence type="ECO:0000313" key="2">
    <source>
        <dbReference type="EMBL" id="ADG72935.1"/>
    </source>
</evidence>
<dbReference type="Pfam" id="PF13302">
    <property type="entry name" value="Acetyltransf_3"/>
    <property type="match status" value="1"/>
</dbReference>
<accession>D5UFH6</accession>
<organism evidence="2 3">
    <name type="scientific">Cellulomonas flavigena (strain ATCC 482 / DSM 20109 / BCRC 11376 / JCM 18109 / NBRC 3775 / NCIMB 8073 / NRS 134)</name>
    <dbReference type="NCBI Taxonomy" id="446466"/>
    <lineage>
        <taxon>Bacteria</taxon>
        <taxon>Bacillati</taxon>
        <taxon>Actinomycetota</taxon>
        <taxon>Actinomycetes</taxon>
        <taxon>Micrococcales</taxon>
        <taxon>Cellulomonadaceae</taxon>
        <taxon>Cellulomonas</taxon>
    </lineage>
</organism>
<evidence type="ECO:0000259" key="1">
    <source>
        <dbReference type="Pfam" id="PF13302"/>
    </source>
</evidence>
<protein>
    <submittedName>
        <fullName evidence="2">GCN5-related N-acetyltransferase</fullName>
    </submittedName>
</protein>
<keyword evidence="3" id="KW-1185">Reference proteome</keyword>
<reference evidence="2 3" key="1">
    <citation type="journal article" date="2010" name="Stand. Genomic Sci.">
        <title>Complete genome sequence of Cellulomonas flavigena type strain (134).</title>
        <authorList>
            <person name="Abt B."/>
            <person name="Foster B."/>
            <person name="Lapidus A."/>
            <person name="Clum A."/>
            <person name="Sun H."/>
            <person name="Pukall R."/>
            <person name="Lucas S."/>
            <person name="Glavina Del Rio T."/>
            <person name="Nolan M."/>
            <person name="Tice H."/>
            <person name="Cheng J.F."/>
            <person name="Pitluck S."/>
            <person name="Liolios K."/>
            <person name="Ivanova N."/>
            <person name="Mavromatis K."/>
            <person name="Ovchinnikova G."/>
            <person name="Pati A."/>
            <person name="Goodwin L."/>
            <person name="Chen A."/>
            <person name="Palaniappan K."/>
            <person name="Land M."/>
            <person name="Hauser L."/>
            <person name="Chang Y.J."/>
            <person name="Jeffries C.D."/>
            <person name="Rohde M."/>
            <person name="Goker M."/>
            <person name="Woyke T."/>
            <person name="Bristow J."/>
            <person name="Eisen J.A."/>
            <person name="Markowitz V."/>
            <person name="Hugenholtz P."/>
            <person name="Kyrpides N.C."/>
            <person name="Klenk H.P."/>
        </authorList>
    </citation>
    <scope>NUCLEOTIDE SEQUENCE [LARGE SCALE GENOMIC DNA]</scope>
    <source>
        <strain evidence="3">ATCC 482 / DSM 20109 / BCRC 11376 / JCM 18109 / NBRC 3775 / NCIMB 8073 / NRS 134</strain>
    </source>
</reference>
<dbReference type="InterPro" id="IPR000182">
    <property type="entry name" value="GNAT_dom"/>
</dbReference>
<dbReference type="Proteomes" id="UP000000849">
    <property type="component" value="Chromosome"/>
</dbReference>
<dbReference type="STRING" id="446466.Cfla_0015"/>
<dbReference type="SUPFAM" id="SSF55729">
    <property type="entry name" value="Acyl-CoA N-acyltransferases (Nat)"/>
    <property type="match status" value="1"/>
</dbReference>
<sequence>MSDTPRAPTAELTDVEIWPLTGLRVVSGDLELRAPDDRMLLDLARVAAQGVHREDYMPFLVPWTRGTPTQVARSVMTYQWGLRQRTTPADWAIELAVVRDGEPMGTQGFYAKDFPVTRTVETGSWLGLRYQHGGIGTRMRLMVLHLLFEGFGARHATSSAFTDNPGSAGVSRKIGYRENGVLHQAREGGPVDSQLFVLDRADWDARRDDLRIDVTIEGLEPVKEQLGIA</sequence>
<dbReference type="HOGENOM" id="CLU_106319_1_0_11"/>
<dbReference type="PANTHER" id="PTHR43441">
    <property type="entry name" value="RIBOSOMAL-PROTEIN-SERINE ACETYLTRANSFERASE"/>
    <property type="match status" value="1"/>
</dbReference>
<dbReference type="OrthoDB" id="3466127at2"/>
<dbReference type="EMBL" id="CP001964">
    <property type="protein sequence ID" value="ADG72935.1"/>
    <property type="molecule type" value="Genomic_DNA"/>
</dbReference>
<dbReference type="eggNOG" id="COG1670">
    <property type="taxonomic scope" value="Bacteria"/>
</dbReference>
<feature type="domain" description="N-acetyltransferase" evidence="1">
    <location>
        <begin position="30"/>
        <end position="177"/>
    </location>
</feature>
<proteinExistence type="predicted"/>
<evidence type="ECO:0000313" key="3">
    <source>
        <dbReference type="Proteomes" id="UP000000849"/>
    </source>
</evidence>
<keyword evidence="2" id="KW-0808">Transferase</keyword>
<dbReference type="InterPro" id="IPR016181">
    <property type="entry name" value="Acyl_CoA_acyltransferase"/>
</dbReference>
<dbReference type="RefSeq" id="WP_013115269.1">
    <property type="nucleotide sequence ID" value="NC_014151.1"/>
</dbReference>
<dbReference type="PANTHER" id="PTHR43441:SF11">
    <property type="entry name" value="RIBOSOMAL-PROTEIN-SERINE ACETYLTRANSFERASE"/>
    <property type="match status" value="1"/>
</dbReference>
<dbReference type="GO" id="GO:0008999">
    <property type="term" value="F:protein-N-terminal-alanine acetyltransferase activity"/>
    <property type="evidence" value="ECO:0007669"/>
    <property type="project" value="TreeGrafter"/>
</dbReference>
<name>D5UFH6_CELFN</name>
<dbReference type="KEGG" id="cfl:Cfla_0015"/>
<dbReference type="Gene3D" id="3.40.630.30">
    <property type="match status" value="1"/>
</dbReference>
<dbReference type="GO" id="GO:0005737">
    <property type="term" value="C:cytoplasm"/>
    <property type="evidence" value="ECO:0007669"/>
    <property type="project" value="TreeGrafter"/>
</dbReference>
<dbReference type="GO" id="GO:1990189">
    <property type="term" value="F:protein N-terminal-serine acetyltransferase activity"/>
    <property type="evidence" value="ECO:0007669"/>
    <property type="project" value="TreeGrafter"/>
</dbReference>